<dbReference type="OrthoDB" id="3800656at2759"/>
<keyword evidence="3" id="KW-1185">Reference proteome</keyword>
<protein>
    <submittedName>
        <fullName evidence="2">Uncharacterized protein</fullName>
    </submittedName>
</protein>
<organism evidence="2 3">
    <name type="scientific">Lepidopterella palustris CBS 459.81</name>
    <dbReference type="NCBI Taxonomy" id="1314670"/>
    <lineage>
        <taxon>Eukaryota</taxon>
        <taxon>Fungi</taxon>
        <taxon>Dikarya</taxon>
        <taxon>Ascomycota</taxon>
        <taxon>Pezizomycotina</taxon>
        <taxon>Dothideomycetes</taxon>
        <taxon>Pleosporomycetidae</taxon>
        <taxon>Mytilinidiales</taxon>
        <taxon>Argynnaceae</taxon>
        <taxon>Lepidopterella</taxon>
    </lineage>
</organism>
<feature type="region of interest" description="Disordered" evidence="1">
    <location>
        <begin position="153"/>
        <end position="205"/>
    </location>
</feature>
<evidence type="ECO:0000256" key="1">
    <source>
        <dbReference type="SAM" id="MobiDB-lite"/>
    </source>
</evidence>
<gene>
    <name evidence="2" type="ORF">K432DRAFT_411723</name>
</gene>
<sequence length="585" mass="66126">MSVEAVEELVMNNQAYNQIFNTVQEKGWGPHRDRSLAKGLRAVPRGSGLNKLQLMVADGEADGNQRFSYPDPVEQETWQLDEWQAWLLFRMRALLVQNRHGDLHGKGFSAERADQCIWALYKLRMYEGTTARTEAREKAKERAKKTVAERKLKLAAQKQPSAKPNLAPATEVGFVRVTPLKPNQGRKEDSKKPSPKPPSAASLAKSYASMKARLEKIDCGPLPTDKEATEIYEEFIKELAEERVIPTHEQITSGGGAVAVEDTKGLSRLAFLEQQVPEEDKALYNPRKYAWHRYTIIRQLVTDGVVKEIESNPGTISDELAEGAMSATAYEGHTIARQMDSAKDEDDIVYLGKPTDKDVKQFELFEDLLNNEKYQRDDLKLAMKALKISGSRTSPFKRMRYMARNLSLKWWQIVGIHAIAEKRETSSLRGVLLADVVGLGKTFTTAGALLHRMNERFYLLEEHLAGGGTLEDFPWKAKPTLMLVPGSLVKQTVKELVDFSPSFIVKVYHYDLKFDGGSSRKIEHILKQGDEVFAPTEETARTIIVTTLATWNRRHGPSALYKFRTQQYGKEFAEANRTVEDPDWP</sequence>
<feature type="non-terminal residue" evidence="2">
    <location>
        <position position="585"/>
    </location>
</feature>
<dbReference type="SUPFAM" id="SSF52540">
    <property type="entry name" value="P-loop containing nucleoside triphosphate hydrolases"/>
    <property type="match status" value="1"/>
</dbReference>
<reference evidence="2 3" key="1">
    <citation type="journal article" date="2016" name="Nat. Commun.">
        <title>Ectomycorrhizal ecology is imprinted in the genome of the dominant symbiotic fungus Cenococcum geophilum.</title>
        <authorList>
            <consortium name="DOE Joint Genome Institute"/>
            <person name="Peter M."/>
            <person name="Kohler A."/>
            <person name="Ohm R.A."/>
            <person name="Kuo A."/>
            <person name="Krutzmann J."/>
            <person name="Morin E."/>
            <person name="Arend M."/>
            <person name="Barry K.W."/>
            <person name="Binder M."/>
            <person name="Choi C."/>
            <person name="Clum A."/>
            <person name="Copeland A."/>
            <person name="Grisel N."/>
            <person name="Haridas S."/>
            <person name="Kipfer T."/>
            <person name="LaButti K."/>
            <person name="Lindquist E."/>
            <person name="Lipzen A."/>
            <person name="Maire R."/>
            <person name="Meier B."/>
            <person name="Mihaltcheva S."/>
            <person name="Molinier V."/>
            <person name="Murat C."/>
            <person name="Poggeler S."/>
            <person name="Quandt C.A."/>
            <person name="Sperisen C."/>
            <person name="Tritt A."/>
            <person name="Tisserant E."/>
            <person name="Crous P.W."/>
            <person name="Henrissat B."/>
            <person name="Nehls U."/>
            <person name="Egli S."/>
            <person name="Spatafora J.W."/>
            <person name="Grigoriev I.V."/>
            <person name="Martin F.M."/>
        </authorList>
    </citation>
    <scope>NUCLEOTIDE SEQUENCE [LARGE SCALE GENOMIC DNA]</scope>
    <source>
        <strain evidence="2 3">CBS 459.81</strain>
    </source>
</reference>
<evidence type="ECO:0000313" key="2">
    <source>
        <dbReference type="EMBL" id="OCK72749.1"/>
    </source>
</evidence>
<dbReference type="EMBL" id="KV746781">
    <property type="protein sequence ID" value="OCK72749.1"/>
    <property type="molecule type" value="Genomic_DNA"/>
</dbReference>
<dbReference type="Proteomes" id="UP000250266">
    <property type="component" value="Unassembled WGS sequence"/>
</dbReference>
<proteinExistence type="predicted"/>
<dbReference type="Gene3D" id="3.40.50.300">
    <property type="entry name" value="P-loop containing nucleotide triphosphate hydrolases"/>
    <property type="match status" value="1"/>
</dbReference>
<accession>A0A8E2J7N0</accession>
<dbReference type="InterPro" id="IPR027417">
    <property type="entry name" value="P-loop_NTPase"/>
</dbReference>
<dbReference type="AlphaFoldDB" id="A0A8E2J7N0"/>
<evidence type="ECO:0000313" key="3">
    <source>
        <dbReference type="Proteomes" id="UP000250266"/>
    </source>
</evidence>
<name>A0A8E2J7N0_9PEZI</name>